<name>E4Y7K7_OIKDI</name>
<dbReference type="AlphaFoldDB" id="E4Y7K7"/>
<protein>
    <recommendedName>
        <fullName evidence="8">Calcium channel flower</fullName>
    </recommendedName>
</protein>
<feature type="transmembrane region" description="Helical" evidence="6">
    <location>
        <begin position="98"/>
        <end position="128"/>
    </location>
</feature>
<dbReference type="Proteomes" id="UP000011014">
    <property type="component" value="Unassembled WGS sequence"/>
</dbReference>
<organism evidence="7">
    <name type="scientific">Oikopleura dioica</name>
    <name type="common">Tunicate</name>
    <dbReference type="NCBI Taxonomy" id="34765"/>
    <lineage>
        <taxon>Eukaryota</taxon>
        <taxon>Metazoa</taxon>
        <taxon>Chordata</taxon>
        <taxon>Tunicata</taxon>
        <taxon>Appendicularia</taxon>
        <taxon>Copelata</taxon>
        <taxon>Oikopleuridae</taxon>
        <taxon>Oikopleura</taxon>
    </lineage>
</organism>
<evidence type="ECO:0000256" key="6">
    <source>
        <dbReference type="SAM" id="Phobius"/>
    </source>
</evidence>
<evidence type="ECO:0000256" key="3">
    <source>
        <dbReference type="ARBA" id="ARBA00022692"/>
    </source>
</evidence>
<evidence type="ECO:0000256" key="4">
    <source>
        <dbReference type="ARBA" id="ARBA00022989"/>
    </source>
</evidence>
<dbReference type="EMBL" id="FN654310">
    <property type="protein sequence ID" value="CBY31607.1"/>
    <property type="molecule type" value="Genomic_DNA"/>
</dbReference>
<dbReference type="PANTHER" id="PTHR13314:SF2">
    <property type="entry name" value="CALCIUM CHANNEL FLOWER HOMOLOG"/>
    <property type="match status" value="1"/>
</dbReference>
<accession>E4Y7K7</accession>
<keyword evidence="3 6" id="KW-0812">Transmembrane</keyword>
<comment type="similarity">
    <text evidence="2">Belongs to the calcium channel flower family.</text>
</comment>
<evidence type="ECO:0000256" key="1">
    <source>
        <dbReference type="ARBA" id="ARBA00004127"/>
    </source>
</evidence>
<proteinExistence type="inferred from homology"/>
<comment type="subcellular location">
    <subcellularLocation>
        <location evidence="1">Endomembrane system</location>
        <topology evidence="1">Multi-pass membrane protein</topology>
    </subcellularLocation>
</comment>
<dbReference type="GO" id="GO:0016020">
    <property type="term" value="C:membrane"/>
    <property type="evidence" value="ECO:0007669"/>
    <property type="project" value="InterPro"/>
</dbReference>
<sequence length="151" mass="16400">MVDPENQTAESSDAPEPQVSWIIKWGAKGLSLGGAIAFGISSIWSFLSITNLIPCLIAGISQIVCTVLIFVIEVTFFFKNSQSKPIKAALWVASKMRWWLRAILYIGLSIFFVAMCFGIGNLVAMFILGGGGFLYGLGSFQHKRNTGGALF</sequence>
<gene>
    <name evidence="7" type="ORF">GSOID_T00025521001</name>
</gene>
<evidence type="ECO:0008006" key="8">
    <source>
        <dbReference type="Google" id="ProtNLM"/>
    </source>
</evidence>
<feature type="transmembrane region" description="Helical" evidence="6">
    <location>
        <begin position="30"/>
        <end position="50"/>
    </location>
</feature>
<keyword evidence="5 6" id="KW-0472">Membrane</keyword>
<evidence type="ECO:0000313" key="7">
    <source>
        <dbReference type="EMBL" id="CBY31607.1"/>
    </source>
</evidence>
<dbReference type="InterPro" id="IPR019365">
    <property type="entry name" value="TVP18/Ca-channel_flower"/>
</dbReference>
<dbReference type="PANTHER" id="PTHR13314">
    <property type="entry name" value="CALCIUM CHANNEL FLOWER HOMOLOG"/>
    <property type="match status" value="1"/>
</dbReference>
<keyword evidence="4 6" id="KW-1133">Transmembrane helix</keyword>
<feature type="transmembrane region" description="Helical" evidence="6">
    <location>
        <begin position="56"/>
        <end position="78"/>
    </location>
</feature>
<dbReference type="GO" id="GO:0016192">
    <property type="term" value="P:vesicle-mediated transport"/>
    <property type="evidence" value="ECO:0007669"/>
    <property type="project" value="TreeGrafter"/>
</dbReference>
<evidence type="ECO:0000256" key="5">
    <source>
        <dbReference type="ARBA" id="ARBA00023136"/>
    </source>
</evidence>
<evidence type="ECO:0000256" key="2">
    <source>
        <dbReference type="ARBA" id="ARBA00010023"/>
    </source>
</evidence>
<dbReference type="GO" id="GO:0012505">
    <property type="term" value="C:endomembrane system"/>
    <property type="evidence" value="ECO:0007669"/>
    <property type="project" value="UniProtKB-SubCell"/>
</dbReference>
<reference evidence="7" key="1">
    <citation type="journal article" date="2010" name="Science">
        <title>Plasticity of animal genome architecture unmasked by rapid evolution of a pelagic tunicate.</title>
        <authorList>
            <person name="Denoeud F."/>
            <person name="Henriet S."/>
            <person name="Mungpakdee S."/>
            <person name="Aury J.M."/>
            <person name="Da Silva C."/>
            <person name="Brinkmann H."/>
            <person name="Mikhaleva J."/>
            <person name="Olsen L.C."/>
            <person name="Jubin C."/>
            <person name="Canestro C."/>
            <person name="Bouquet J.M."/>
            <person name="Danks G."/>
            <person name="Poulain J."/>
            <person name="Campsteijn C."/>
            <person name="Adamski M."/>
            <person name="Cross I."/>
            <person name="Yadetie F."/>
            <person name="Muffato M."/>
            <person name="Louis A."/>
            <person name="Butcher S."/>
            <person name="Tsagkogeorga G."/>
            <person name="Konrad A."/>
            <person name="Singh S."/>
            <person name="Jensen M.F."/>
            <person name="Cong E.H."/>
            <person name="Eikeseth-Otteraa H."/>
            <person name="Noel B."/>
            <person name="Anthouard V."/>
            <person name="Porcel B.M."/>
            <person name="Kachouri-Lafond R."/>
            <person name="Nishino A."/>
            <person name="Ugolini M."/>
            <person name="Chourrout P."/>
            <person name="Nishida H."/>
            <person name="Aasland R."/>
            <person name="Huzurbazar S."/>
            <person name="Westhof E."/>
            <person name="Delsuc F."/>
            <person name="Lehrach H."/>
            <person name="Reinhardt R."/>
            <person name="Weissenbach J."/>
            <person name="Roy S.W."/>
            <person name="Artiguenave F."/>
            <person name="Postlethwait J.H."/>
            <person name="Manak J.R."/>
            <person name="Thompson E.M."/>
            <person name="Jaillon O."/>
            <person name="Du Pasquier L."/>
            <person name="Boudinot P."/>
            <person name="Liberles D.A."/>
            <person name="Volff J.N."/>
            <person name="Philippe H."/>
            <person name="Lenhard B."/>
            <person name="Roest Crollius H."/>
            <person name="Wincker P."/>
            <person name="Chourrout D."/>
        </authorList>
    </citation>
    <scope>NUCLEOTIDE SEQUENCE [LARGE SCALE GENOMIC DNA]</scope>
</reference>
<dbReference type="Pfam" id="PF10233">
    <property type="entry name" value="Cg6151-P"/>
    <property type="match status" value="1"/>
</dbReference>